<evidence type="ECO:0000256" key="6">
    <source>
        <dbReference type="ARBA" id="ARBA00022833"/>
    </source>
</evidence>
<dbReference type="NCBIfam" id="NF006847">
    <property type="entry name" value="PRK09358.1-2"/>
    <property type="match status" value="1"/>
</dbReference>
<dbReference type="PANTHER" id="PTHR11409">
    <property type="entry name" value="ADENOSINE DEAMINASE"/>
    <property type="match status" value="1"/>
</dbReference>
<keyword evidence="6" id="KW-0862">Zinc</keyword>
<protein>
    <recommendedName>
        <fullName evidence="3">adenosine deaminase</fullName>
        <ecNumber evidence="3">3.5.4.4</ecNumber>
    </recommendedName>
</protein>
<reference evidence="8 9" key="1">
    <citation type="submission" date="2020-12" db="EMBL/GenBank/DDBJ databases">
        <title>Brachybacterium sp. MASK1Z-5, whole genome shotgun sequence.</title>
        <authorList>
            <person name="Tuo L."/>
        </authorList>
    </citation>
    <scope>NUCLEOTIDE SEQUENCE [LARGE SCALE GENOMIC DNA]</scope>
    <source>
        <strain evidence="8 9">MASK1Z-5</strain>
    </source>
</reference>
<evidence type="ECO:0000256" key="2">
    <source>
        <dbReference type="ARBA" id="ARBA00006676"/>
    </source>
</evidence>
<dbReference type="InterPro" id="IPR001365">
    <property type="entry name" value="A_deaminase_dom"/>
</dbReference>
<comment type="cofactor">
    <cofactor evidence="1">
        <name>Zn(2+)</name>
        <dbReference type="ChEBI" id="CHEBI:29105"/>
    </cofactor>
</comment>
<keyword evidence="9" id="KW-1185">Reference proteome</keyword>
<evidence type="ECO:0000256" key="3">
    <source>
        <dbReference type="ARBA" id="ARBA00012784"/>
    </source>
</evidence>
<sequence>MPASDASDLDLRALPKAVLHDHLDGGVRPQTVLDLSRELSIEPPAPTAEGIADWFAEAADSGSLPRYLETFSRVLALMQTPESLRRVAREFVEDMAADGAVYAETRWAPEQHLEGGLSMEEAVEAVQAGLDEGTAQVEASGGRILVGQILCQMRQNAPREEIVDLAIARRGRGVVGIDLAGPEDGFPASRFRPQLERARAAGVHVTIHAGEAAGVDSIADALDCGAERLGHGVRLIDDIDSGEVGPTARRVRDHGVVLEVCPSSNLQTGAFADMPSHPVDALRRAGMRVAVSSDNRLMSRTRTSRELGRIVDTFSWGLDELEQATLIGLDSGFASYEQRRALREEVVVPAYQAARTAAGSPGDGSAGQAL</sequence>
<dbReference type="SUPFAM" id="SSF51556">
    <property type="entry name" value="Metallo-dependent hydrolases"/>
    <property type="match status" value="1"/>
</dbReference>
<dbReference type="GO" id="GO:0016787">
    <property type="term" value="F:hydrolase activity"/>
    <property type="evidence" value="ECO:0007669"/>
    <property type="project" value="UniProtKB-KW"/>
</dbReference>
<keyword evidence="4" id="KW-0479">Metal-binding</keyword>
<dbReference type="InterPro" id="IPR006330">
    <property type="entry name" value="Ado/ade_deaminase"/>
</dbReference>
<accession>A0ABS1B8D8</accession>
<evidence type="ECO:0000256" key="4">
    <source>
        <dbReference type="ARBA" id="ARBA00022723"/>
    </source>
</evidence>
<dbReference type="EC" id="3.5.4.4" evidence="3"/>
<proteinExistence type="inferred from homology"/>
<evidence type="ECO:0000256" key="5">
    <source>
        <dbReference type="ARBA" id="ARBA00022801"/>
    </source>
</evidence>
<comment type="similarity">
    <text evidence="2">Belongs to the metallo-dependent hydrolases superfamily. Adenosine and AMP deaminases family.</text>
</comment>
<evidence type="ECO:0000313" key="8">
    <source>
        <dbReference type="EMBL" id="MBK0330904.1"/>
    </source>
</evidence>
<gene>
    <name evidence="8" type="ORF">I8D64_05750</name>
</gene>
<name>A0ABS1B8D8_9MICO</name>
<dbReference type="EMBL" id="JAEDAJ010000002">
    <property type="protein sequence ID" value="MBK0330904.1"/>
    <property type="molecule type" value="Genomic_DNA"/>
</dbReference>
<evidence type="ECO:0000259" key="7">
    <source>
        <dbReference type="Pfam" id="PF00962"/>
    </source>
</evidence>
<dbReference type="Gene3D" id="3.20.20.140">
    <property type="entry name" value="Metal-dependent hydrolases"/>
    <property type="match status" value="1"/>
</dbReference>
<dbReference type="NCBIfam" id="TIGR01430">
    <property type="entry name" value="aden_deam"/>
    <property type="match status" value="1"/>
</dbReference>
<dbReference type="RefSeq" id="WP_200501546.1">
    <property type="nucleotide sequence ID" value="NZ_JAEDAJ010000002.1"/>
</dbReference>
<dbReference type="Proteomes" id="UP000612352">
    <property type="component" value="Unassembled WGS sequence"/>
</dbReference>
<dbReference type="Pfam" id="PF00962">
    <property type="entry name" value="A_deaminase"/>
    <property type="match status" value="1"/>
</dbReference>
<keyword evidence="5 8" id="KW-0378">Hydrolase</keyword>
<organism evidence="8 9">
    <name type="scientific">Brachybacterium halotolerans</name>
    <dbReference type="NCBI Taxonomy" id="2795215"/>
    <lineage>
        <taxon>Bacteria</taxon>
        <taxon>Bacillati</taxon>
        <taxon>Actinomycetota</taxon>
        <taxon>Actinomycetes</taxon>
        <taxon>Micrococcales</taxon>
        <taxon>Dermabacteraceae</taxon>
        <taxon>Brachybacterium</taxon>
    </lineage>
</organism>
<feature type="domain" description="Adenosine deaminase" evidence="7">
    <location>
        <begin position="15"/>
        <end position="347"/>
    </location>
</feature>
<dbReference type="InterPro" id="IPR032466">
    <property type="entry name" value="Metal_Hydrolase"/>
</dbReference>
<evidence type="ECO:0000256" key="1">
    <source>
        <dbReference type="ARBA" id="ARBA00001947"/>
    </source>
</evidence>
<dbReference type="PANTHER" id="PTHR11409:SF43">
    <property type="entry name" value="ADENOSINE DEAMINASE"/>
    <property type="match status" value="1"/>
</dbReference>
<comment type="caution">
    <text evidence="8">The sequence shown here is derived from an EMBL/GenBank/DDBJ whole genome shotgun (WGS) entry which is preliminary data.</text>
</comment>
<evidence type="ECO:0000313" key="9">
    <source>
        <dbReference type="Proteomes" id="UP000612352"/>
    </source>
</evidence>